<dbReference type="Pfam" id="PF00080">
    <property type="entry name" value="Sod_Cu"/>
    <property type="match status" value="1"/>
</dbReference>
<name>A0ABT7PJ63_9BACT</name>
<reference evidence="5 6" key="1">
    <citation type="submission" date="2023-06" db="EMBL/GenBank/DDBJ databases">
        <title>Roseiconus lacunae JC819 isolated from Gulf of Mannar region, Tamil Nadu.</title>
        <authorList>
            <person name="Pk S."/>
            <person name="Ch S."/>
            <person name="Ch V.R."/>
        </authorList>
    </citation>
    <scope>NUCLEOTIDE SEQUENCE [LARGE SCALE GENOMIC DNA]</scope>
    <source>
        <strain evidence="5 6">JC819</strain>
    </source>
</reference>
<accession>A0ABT7PJ63</accession>
<sequence>MKRFFTPTLFTLAFTSLAACLAIPSVSTADHHEEGAHATTADVDIPKQAVAVLFPTEGNDVRGVVLMEQKGSDIALRGKVINLTPGKHGFHIHQYGDLRSVDGKSAGGHYAPEGHDHGGPDSDARHAGDLGNITADQEGVAEFSMTVKKQKVHLLLGRAIVVHGGEDDLKSQPSGNAGPRVSLGVIGVANEEHGS</sequence>
<evidence type="ECO:0000256" key="1">
    <source>
        <dbReference type="ARBA" id="ARBA00010457"/>
    </source>
</evidence>
<dbReference type="Gene3D" id="2.60.40.200">
    <property type="entry name" value="Superoxide dismutase, copper/zinc binding domain"/>
    <property type="match status" value="1"/>
</dbReference>
<comment type="similarity">
    <text evidence="1">Belongs to the Cu-Zn superoxide dismutase family.</text>
</comment>
<dbReference type="InterPro" id="IPR001424">
    <property type="entry name" value="SOD_Cu_Zn_dom"/>
</dbReference>
<dbReference type="Proteomes" id="UP001239462">
    <property type="component" value="Unassembled WGS sequence"/>
</dbReference>
<evidence type="ECO:0000259" key="4">
    <source>
        <dbReference type="Pfam" id="PF00080"/>
    </source>
</evidence>
<gene>
    <name evidence="5" type="ORF">QTN89_13835</name>
</gene>
<evidence type="ECO:0000313" key="6">
    <source>
        <dbReference type="Proteomes" id="UP001239462"/>
    </source>
</evidence>
<dbReference type="PROSITE" id="PS51257">
    <property type="entry name" value="PROKAR_LIPOPROTEIN"/>
    <property type="match status" value="1"/>
</dbReference>
<dbReference type="InterPro" id="IPR036423">
    <property type="entry name" value="SOD-like_Cu/Zn_dom_sf"/>
</dbReference>
<dbReference type="CDD" id="cd00305">
    <property type="entry name" value="Cu-Zn_Superoxide_Dismutase"/>
    <property type="match status" value="1"/>
</dbReference>
<dbReference type="InterPro" id="IPR024134">
    <property type="entry name" value="SOD_Cu/Zn_/chaperone"/>
</dbReference>
<comment type="caution">
    <text evidence="5">The sequence shown here is derived from an EMBL/GenBank/DDBJ whole genome shotgun (WGS) entry which is preliminary data.</text>
</comment>
<feature type="compositionally biased region" description="Basic and acidic residues" evidence="2">
    <location>
        <begin position="112"/>
        <end position="128"/>
    </location>
</feature>
<feature type="signal peptide" evidence="3">
    <location>
        <begin position="1"/>
        <end position="18"/>
    </location>
</feature>
<feature type="domain" description="Superoxide dismutase copper/zinc binding" evidence="4">
    <location>
        <begin position="61"/>
        <end position="186"/>
    </location>
</feature>
<protein>
    <submittedName>
        <fullName evidence="5">Superoxide dismutase family protein</fullName>
    </submittedName>
</protein>
<keyword evidence="3" id="KW-0732">Signal</keyword>
<dbReference type="RefSeq" id="WP_289164163.1">
    <property type="nucleotide sequence ID" value="NZ_JASZZN010000009.1"/>
</dbReference>
<keyword evidence="6" id="KW-1185">Reference proteome</keyword>
<evidence type="ECO:0000313" key="5">
    <source>
        <dbReference type="EMBL" id="MDM4016520.1"/>
    </source>
</evidence>
<evidence type="ECO:0000256" key="2">
    <source>
        <dbReference type="SAM" id="MobiDB-lite"/>
    </source>
</evidence>
<evidence type="ECO:0000256" key="3">
    <source>
        <dbReference type="SAM" id="SignalP"/>
    </source>
</evidence>
<proteinExistence type="inferred from homology"/>
<dbReference type="EMBL" id="JASZZN010000009">
    <property type="protein sequence ID" value="MDM4016520.1"/>
    <property type="molecule type" value="Genomic_DNA"/>
</dbReference>
<feature type="region of interest" description="Disordered" evidence="2">
    <location>
        <begin position="103"/>
        <end position="130"/>
    </location>
</feature>
<organism evidence="5 6">
    <name type="scientific">Roseiconus lacunae</name>
    <dbReference type="NCBI Taxonomy" id="2605694"/>
    <lineage>
        <taxon>Bacteria</taxon>
        <taxon>Pseudomonadati</taxon>
        <taxon>Planctomycetota</taxon>
        <taxon>Planctomycetia</taxon>
        <taxon>Pirellulales</taxon>
        <taxon>Pirellulaceae</taxon>
        <taxon>Roseiconus</taxon>
    </lineage>
</organism>
<feature type="chain" id="PRO_5045998236" evidence="3">
    <location>
        <begin position="19"/>
        <end position="195"/>
    </location>
</feature>
<dbReference type="PANTHER" id="PTHR10003">
    <property type="entry name" value="SUPEROXIDE DISMUTASE CU-ZN -RELATED"/>
    <property type="match status" value="1"/>
</dbReference>
<dbReference type="SUPFAM" id="SSF49329">
    <property type="entry name" value="Cu,Zn superoxide dismutase-like"/>
    <property type="match status" value="1"/>
</dbReference>